<reference evidence="1" key="1">
    <citation type="submission" date="2014-12" db="EMBL/GenBank/DDBJ databases">
        <title>Insight into the proteome of Arion vulgaris.</title>
        <authorList>
            <person name="Aradska J."/>
            <person name="Bulat T."/>
            <person name="Smidak R."/>
            <person name="Sarate P."/>
            <person name="Gangsoo J."/>
            <person name="Sialana F."/>
            <person name="Bilban M."/>
            <person name="Lubec G."/>
        </authorList>
    </citation>
    <scope>NUCLEOTIDE SEQUENCE</scope>
    <source>
        <tissue evidence="1">Skin</tissue>
    </source>
</reference>
<protein>
    <submittedName>
        <fullName evidence="1">Uncharacterized protein</fullName>
    </submittedName>
</protein>
<proteinExistence type="predicted"/>
<organism evidence="1">
    <name type="scientific">Arion vulgaris</name>
    <dbReference type="NCBI Taxonomy" id="1028688"/>
    <lineage>
        <taxon>Eukaryota</taxon>
        <taxon>Metazoa</taxon>
        <taxon>Spiralia</taxon>
        <taxon>Lophotrochozoa</taxon>
        <taxon>Mollusca</taxon>
        <taxon>Gastropoda</taxon>
        <taxon>Heterobranchia</taxon>
        <taxon>Euthyneura</taxon>
        <taxon>Panpulmonata</taxon>
        <taxon>Eupulmonata</taxon>
        <taxon>Stylommatophora</taxon>
        <taxon>Helicina</taxon>
        <taxon>Arionoidea</taxon>
        <taxon>Arionidae</taxon>
        <taxon>Arion</taxon>
    </lineage>
</organism>
<evidence type="ECO:0000313" key="1">
    <source>
        <dbReference type="EMBL" id="CEK61957.1"/>
    </source>
</evidence>
<name>A0A0B6Z0R4_9EUPU</name>
<accession>A0A0B6Z0R4</accession>
<gene>
    <name evidence="1" type="primary">ORF43778</name>
</gene>
<feature type="non-terminal residue" evidence="1">
    <location>
        <position position="1"/>
    </location>
</feature>
<dbReference type="EMBL" id="HACG01015092">
    <property type="protein sequence ID" value="CEK61957.1"/>
    <property type="molecule type" value="Transcribed_RNA"/>
</dbReference>
<dbReference type="AlphaFoldDB" id="A0A0B6Z0R4"/>
<sequence length="88" mass="8919">VGNENHTQHSNSPVSLPFSGVGMGSALGALHAGLPGSGFFPHSYLSPALGSTTFKSAFSPISSPPTAHLNSIRYTYGSAPGSRSSNMA</sequence>
<feature type="non-terminal residue" evidence="1">
    <location>
        <position position="88"/>
    </location>
</feature>